<feature type="region of interest" description="Disordered" evidence="1">
    <location>
        <begin position="338"/>
        <end position="358"/>
    </location>
</feature>
<feature type="region of interest" description="Disordered" evidence="1">
    <location>
        <begin position="1"/>
        <end position="24"/>
    </location>
</feature>
<feature type="transmembrane region" description="Helical" evidence="2">
    <location>
        <begin position="112"/>
        <end position="131"/>
    </location>
</feature>
<reference evidence="4" key="1">
    <citation type="journal article" date="2019" name="Int. J. Syst. Evol. Microbiol.">
        <title>The Global Catalogue of Microorganisms (GCM) 10K type strain sequencing project: providing services to taxonomists for standard genome sequencing and annotation.</title>
        <authorList>
            <consortium name="The Broad Institute Genomics Platform"/>
            <consortium name="The Broad Institute Genome Sequencing Center for Infectious Disease"/>
            <person name="Wu L."/>
            <person name="Ma J."/>
        </authorList>
    </citation>
    <scope>NUCLEOTIDE SEQUENCE [LARGE SCALE GENOMIC DNA]</scope>
    <source>
        <strain evidence="4">CECT 8531</strain>
    </source>
</reference>
<evidence type="ECO:0000313" key="3">
    <source>
        <dbReference type="EMBL" id="MFC4292682.1"/>
    </source>
</evidence>
<organism evidence="3 4">
    <name type="scientific">Sphingorhabdus arenilitoris</name>
    <dbReference type="NCBI Taxonomy" id="1490041"/>
    <lineage>
        <taxon>Bacteria</taxon>
        <taxon>Pseudomonadati</taxon>
        <taxon>Pseudomonadota</taxon>
        <taxon>Alphaproteobacteria</taxon>
        <taxon>Sphingomonadales</taxon>
        <taxon>Sphingomonadaceae</taxon>
        <taxon>Sphingorhabdus</taxon>
    </lineage>
</organism>
<comment type="caution">
    <text evidence="3">The sequence shown here is derived from an EMBL/GenBank/DDBJ whole genome shotgun (WGS) entry which is preliminary data.</text>
</comment>
<feature type="transmembrane region" description="Helical" evidence="2">
    <location>
        <begin position="82"/>
        <end position="106"/>
    </location>
</feature>
<proteinExistence type="predicted"/>
<gene>
    <name evidence="3" type="ORF">ACFOWX_09685</name>
</gene>
<name>A0ABV8RGW5_9SPHN</name>
<feature type="transmembrane region" description="Helical" evidence="2">
    <location>
        <begin position="49"/>
        <end position="70"/>
    </location>
</feature>
<protein>
    <submittedName>
        <fullName evidence="3">Uncharacterized protein</fullName>
    </submittedName>
</protein>
<keyword evidence="2" id="KW-0472">Membrane</keyword>
<dbReference type="EMBL" id="JBHSDH010000013">
    <property type="protein sequence ID" value="MFC4292682.1"/>
    <property type="molecule type" value="Genomic_DNA"/>
</dbReference>
<evidence type="ECO:0000256" key="2">
    <source>
        <dbReference type="SAM" id="Phobius"/>
    </source>
</evidence>
<accession>A0ABV8RGW5</accession>
<feature type="compositionally biased region" description="Polar residues" evidence="1">
    <location>
        <begin position="338"/>
        <end position="349"/>
    </location>
</feature>
<sequence length="358" mass="39679">MAEDENRTTVKIIGGGSESGGAPETDWDAVYEQQMAREDKPKGVLDNPALKFGCGCVFPFVMLLGVLGSATVPSLGGTSGAYMLGSVFGMTMITVIMVWGPLYLFWLRDQTPVVMGSTLAATLVFGILFGMSKYGSESQKLNEDLTAISEYKFDQNGAPIPSDEMANAGPISAHTNNMITKANQIADDYDAELVKMGLDKMMTADQLTAHPGILRKCADIRKLRDSALFYKQRQLEMLDEYIDGIDTLDTSPAMKDGLRQGILSTKERSVRDISRKWDIHAEMAQPLYDNCRTLARRNWQAKGPDFLFSNDRDMNEFIRHSATINRLLDEQDQIIAESQQRAKQGQENLKSILPKNAP</sequence>
<evidence type="ECO:0000256" key="1">
    <source>
        <dbReference type="SAM" id="MobiDB-lite"/>
    </source>
</evidence>
<dbReference type="RefSeq" id="WP_381423572.1">
    <property type="nucleotide sequence ID" value="NZ_JBHSDH010000013.1"/>
</dbReference>
<dbReference type="Proteomes" id="UP001595887">
    <property type="component" value="Unassembled WGS sequence"/>
</dbReference>
<keyword evidence="2" id="KW-1133">Transmembrane helix</keyword>
<evidence type="ECO:0000313" key="4">
    <source>
        <dbReference type="Proteomes" id="UP001595887"/>
    </source>
</evidence>
<keyword evidence="4" id="KW-1185">Reference proteome</keyword>
<keyword evidence="2" id="KW-0812">Transmembrane</keyword>